<dbReference type="PROSITE" id="PS00151">
    <property type="entry name" value="ACYLPHOSPHATASE_2"/>
    <property type="match status" value="1"/>
</dbReference>
<evidence type="ECO:0000256" key="5">
    <source>
        <dbReference type="PROSITE-ProRule" id="PRU00520"/>
    </source>
</evidence>
<dbReference type="EMBL" id="CCSB01000002">
    <property type="protein sequence ID" value="CDZ77388.1"/>
    <property type="molecule type" value="Genomic_DNA"/>
</dbReference>
<sequence length="91" mass="10365">MTQRLCMRCYVSGKVQGVWFRASAKQKAEQLALSGWARNLADGRVEVFACGEKDQLELFYTWLQHGPQHAIVSECSREELAWKEVSGFAKL</sequence>
<comment type="similarity">
    <text evidence="1 7">Belongs to the acylphosphatase family.</text>
</comment>
<proteinExistence type="inferred from homology"/>
<dbReference type="Pfam" id="PF00708">
    <property type="entry name" value="Acylphosphatase"/>
    <property type="match status" value="1"/>
</dbReference>
<dbReference type="EC" id="3.6.1.7" evidence="2 5"/>
<keyword evidence="5 6" id="KW-0378">Hydrolase</keyword>
<dbReference type="InterPro" id="IPR020456">
    <property type="entry name" value="Acylphosphatase"/>
</dbReference>
<dbReference type="InterPro" id="IPR036046">
    <property type="entry name" value="Acylphosphatase-like_dom_sf"/>
</dbReference>
<feature type="active site" evidence="5">
    <location>
        <position position="39"/>
    </location>
</feature>
<feature type="domain" description="Acylphosphatase-like" evidence="8">
    <location>
        <begin position="6"/>
        <end position="91"/>
    </location>
</feature>
<evidence type="ECO:0000256" key="7">
    <source>
        <dbReference type="RuleBase" id="RU004168"/>
    </source>
</evidence>
<dbReference type="PROSITE" id="PS00150">
    <property type="entry name" value="ACYLPHOSPHATASE_1"/>
    <property type="match status" value="1"/>
</dbReference>
<dbReference type="PANTHER" id="PTHR47268">
    <property type="entry name" value="ACYLPHOSPHATASE"/>
    <property type="match status" value="1"/>
</dbReference>
<accession>A0A078L011</accession>
<comment type="catalytic activity">
    <reaction evidence="4 5 6">
        <text>an acyl phosphate + H2O = a carboxylate + phosphate + H(+)</text>
        <dbReference type="Rhea" id="RHEA:14965"/>
        <dbReference type="ChEBI" id="CHEBI:15377"/>
        <dbReference type="ChEBI" id="CHEBI:15378"/>
        <dbReference type="ChEBI" id="CHEBI:29067"/>
        <dbReference type="ChEBI" id="CHEBI:43474"/>
        <dbReference type="ChEBI" id="CHEBI:59918"/>
        <dbReference type="EC" id="3.6.1.7"/>
    </reaction>
</comment>
<evidence type="ECO:0000313" key="10">
    <source>
        <dbReference type="Proteomes" id="UP000044071"/>
    </source>
</evidence>
<dbReference type="Proteomes" id="UP000044071">
    <property type="component" value="Unassembled WGS sequence"/>
</dbReference>
<reference evidence="9 10" key="1">
    <citation type="submission" date="2014-06" db="EMBL/GenBank/DDBJ databases">
        <authorList>
            <person name="Urmite Genomes Urmite Genomes"/>
        </authorList>
    </citation>
    <scope>NUCLEOTIDE SEQUENCE [LARGE SCALE GENOMIC DNA]</scope>
</reference>
<evidence type="ECO:0000259" key="8">
    <source>
        <dbReference type="PROSITE" id="PS51160"/>
    </source>
</evidence>
<dbReference type="PANTHER" id="PTHR47268:SF4">
    <property type="entry name" value="ACYLPHOSPHATASE"/>
    <property type="match status" value="1"/>
</dbReference>
<feature type="active site" evidence="5">
    <location>
        <position position="21"/>
    </location>
</feature>
<organism evidence="9 10">
    <name type="scientific">Legionella massiliensis</name>
    <dbReference type="NCBI Taxonomy" id="1034943"/>
    <lineage>
        <taxon>Bacteria</taxon>
        <taxon>Pseudomonadati</taxon>
        <taxon>Pseudomonadota</taxon>
        <taxon>Gammaproteobacteria</taxon>
        <taxon>Legionellales</taxon>
        <taxon>Legionellaceae</taxon>
        <taxon>Legionella</taxon>
    </lineage>
</organism>
<dbReference type="PROSITE" id="PS51160">
    <property type="entry name" value="ACYLPHOSPHATASE_3"/>
    <property type="match status" value="1"/>
</dbReference>
<protein>
    <recommendedName>
        <fullName evidence="3 5">Acylphosphatase</fullName>
        <ecNumber evidence="2 5">3.6.1.7</ecNumber>
    </recommendedName>
</protein>
<gene>
    <name evidence="9" type="primary">acyP</name>
    <name evidence="9" type="ORF">BN59_01671</name>
</gene>
<evidence type="ECO:0000256" key="3">
    <source>
        <dbReference type="ARBA" id="ARBA00015991"/>
    </source>
</evidence>
<dbReference type="GO" id="GO:0003998">
    <property type="term" value="F:acylphosphatase activity"/>
    <property type="evidence" value="ECO:0007669"/>
    <property type="project" value="UniProtKB-EC"/>
</dbReference>
<dbReference type="SUPFAM" id="SSF54975">
    <property type="entry name" value="Acylphosphatase/BLUF domain-like"/>
    <property type="match status" value="1"/>
</dbReference>
<dbReference type="InterPro" id="IPR017968">
    <property type="entry name" value="Acylphosphatase_CS"/>
</dbReference>
<evidence type="ECO:0000256" key="2">
    <source>
        <dbReference type="ARBA" id="ARBA00012150"/>
    </source>
</evidence>
<dbReference type="eggNOG" id="COG1254">
    <property type="taxonomic scope" value="Bacteria"/>
</dbReference>
<evidence type="ECO:0000256" key="4">
    <source>
        <dbReference type="ARBA" id="ARBA00047645"/>
    </source>
</evidence>
<evidence type="ECO:0000256" key="1">
    <source>
        <dbReference type="ARBA" id="ARBA00005614"/>
    </source>
</evidence>
<dbReference type="NCBIfam" id="NF011000">
    <property type="entry name" value="PRK14426.1"/>
    <property type="match status" value="1"/>
</dbReference>
<dbReference type="AlphaFoldDB" id="A0A078L011"/>
<dbReference type="RefSeq" id="WP_043873932.1">
    <property type="nucleotide sequence ID" value="NZ_CCVW01000002.1"/>
</dbReference>
<dbReference type="NCBIfam" id="NF011022">
    <property type="entry name" value="PRK14451.1"/>
    <property type="match status" value="1"/>
</dbReference>
<name>A0A078L011_9GAMM</name>
<dbReference type="InterPro" id="IPR001792">
    <property type="entry name" value="Acylphosphatase-like_dom"/>
</dbReference>
<dbReference type="Gene3D" id="3.30.70.100">
    <property type="match status" value="1"/>
</dbReference>
<dbReference type="OrthoDB" id="5295388at2"/>
<evidence type="ECO:0000256" key="6">
    <source>
        <dbReference type="RuleBase" id="RU000553"/>
    </source>
</evidence>
<evidence type="ECO:0000313" key="9">
    <source>
        <dbReference type="EMBL" id="CDZ77388.1"/>
    </source>
</evidence>
<keyword evidence="10" id="KW-1185">Reference proteome</keyword>
<dbReference type="STRING" id="1034943.BN59_01671"/>